<keyword evidence="1" id="KW-0472">Membrane</keyword>
<reference evidence="3" key="1">
    <citation type="journal article" date="2013" name="Ind. Biotechnol.">
        <title>Comparative genomics analysis of Trichoderma reesei strains.</title>
        <authorList>
            <person name="Koike H."/>
            <person name="Aerts A."/>
            <person name="LaButti K."/>
            <person name="Grigoriev I.V."/>
            <person name="Baker S.E."/>
        </authorList>
    </citation>
    <scope>NUCLEOTIDE SEQUENCE [LARGE SCALE GENOMIC DNA]</scope>
    <source>
        <strain evidence="3">ATCC 56765 / BCRC 32924 / NRRL 11460 / Rut C-30</strain>
    </source>
</reference>
<dbReference type="AlphaFoldDB" id="A0A024SC88"/>
<sequence length="149" mass="16366">MSGTAIVRVIFARGDFAQPYSFVHLLPAHLSLVCLVKSVVGCTASIYSIVCFFILLFLRCCLLSASSFGQPMRNCLGYTQPCRNRRSLPNFLLGANHQLGELSFLSLYFHTYPDMGRSPGGGDPCQVVSSLACFCFLASWLFDGKSEMS</sequence>
<accession>A0A024SC88</accession>
<proteinExistence type="predicted"/>
<name>A0A024SC88_HYPJR</name>
<dbReference type="KEGG" id="trr:M419DRAFT_122879"/>
<keyword evidence="1" id="KW-0812">Transmembrane</keyword>
<dbReference type="HOGENOM" id="CLU_1751021_0_0_1"/>
<evidence type="ECO:0000256" key="1">
    <source>
        <dbReference type="SAM" id="Phobius"/>
    </source>
</evidence>
<keyword evidence="1" id="KW-1133">Transmembrane helix</keyword>
<dbReference type="Proteomes" id="UP000024376">
    <property type="component" value="Unassembled WGS sequence"/>
</dbReference>
<protein>
    <submittedName>
        <fullName evidence="2">Uncharacterized protein</fullName>
    </submittedName>
</protein>
<gene>
    <name evidence="2" type="ORF">M419DRAFT_122879</name>
</gene>
<evidence type="ECO:0000313" key="2">
    <source>
        <dbReference type="EMBL" id="ETS02950.1"/>
    </source>
</evidence>
<evidence type="ECO:0000313" key="3">
    <source>
        <dbReference type="Proteomes" id="UP000024376"/>
    </source>
</evidence>
<organism evidence="2 3">
    <name type="scientific">Hypocrea jecorina (strain ATCC 56765 / BCRC 32924 / NRRL 11460 / Rut C-30)</name>
    <name type="common">Trichoderma reesei</name>
    <dbReference type="NCBI Taxonomy" id="1344414"/>
    <lineage>
        <taxon>Eukaryota</taxon>
        <taxon>Fungi</taxon>
        <taxon>Dikarya</taxon>
        <taxon>Ascomycota</taxon>
        <taxon>Pezizomycotina</taxon>
        <taxon>Sordariomycetes</taxon>
        <taxon>Hypocreomycetidae</taxon>
        <taxon>Hypocreales</taxon>
        <taxon>Hypocreaceae</taxon>
        <taxon>Trichoderma</taxon>
    </lineage>
</organism>
<feature type="transmembrane region" description="Helical" evidence="1">
    <location>
        <begin position="46"/>
        <end position="69"/>
    </location>
</feature>
<feature type="transmembrane region" description="Helical" evidence="1">
    <location>
        <begin position="21"/>
        <end position="40"/>
    </location>
</feature>
<dbReference type="EMBL" id="KI911144">
    <property type="protein sequence ID" value="ETS02950.1"/>
    <property type="molecule type" value="Genomic_DNA"/>
</dbReference>